<accession>A0ABR2IWC0</accession>
<dbReference type="PANTHER" id="PTHR24148">
    <property type="entry name" value="ANKYRIN REPEAT DOMAIN-CONTAINING PROTEIN 39 HOMOLOG-RELATED"/>
    <property type="match status" value="1"/>
</dbReference>
<dbReference type="Pfam" id="PF06985">
    <property type="entry name" value="HET"/>
    <property type="match status" value="1"/>
</dbReference>
<dbReference type="InterPro" id="IPR010730">
    <property type="entry name" value="HET"/>
</dbReference>
<dbReference type="PANTHER" id="PTHR24148:SF64">
    <property type="entry name" value="HETEROKARYON INCOMPATIBILITY DOMAIN-CONTAINING PROTEIN"/>
    <property type="match status" value="1"/>
</dbReference>
<organism evidence="2 3">
    <name type="scientific">Apiospora arundinis</name>
    <dbReference type="NCBI Taxonomy" id="335852"/>
    <lineage>
        <taxon>Eukaryota</taxon>
        <taxon>Fungi</taxon>
        <taxon>Dikarya</taxon>
        <taxon>Ascomycota</taxon>
        <taxon>Pezizomycotina</taxon>
        <taxon>Sordariomycetes</taxon>
        <taxon>Xylariomycetidae</taxon>
        <taxon>Amphisphaeriales</taxon>
        <taxon>Apiosporaceae</taxon>
        <taxon>Apiospora</taxon>
    </lineage>
</organism>
<sequence length="308" mass="35764">MNNNESKNDDDKGQSLHGLSLRHRSSIISQLVDIGSERNQQRHSKFRPYISRLQCLRPKGIQLLRTCNNAFRSKEFVALSYTWKPSKYEDRESGRYWVEVWDGSHLEPSTVRNCVFNRILNYMRYADVQLLWIDAHCIPQDECEGAACTHHARCTQKRDALQTMDLVYQLSKHPVALLGRPMWSKSELQLLARIISGELVDESNNKSGFRLSSNTTVGEARSSLLLPHEITQDEWWRRAWTFQENYRGGRQMQLLIPHHPSLEREKQCLGVFGELPGELCIDSVSFVRKTEAHSKCEMLSTDCRRERS</sequence>
<evidence type="ECO:0000313" key="2">
    <source>
        <dbReference type="EMBL" id="KAK8869144.1"/>
    </source>
</evidence>
<keyword evidence="3" id="KW-1185">Reference proteome</keyword>
<dbReference type="EMBL" id="JAPCWZ010000004">
    <property type="protein sequence ID" value="KAK8869144.1"/>
    <property type="molecule type" value="Genomic_DNA"/>
</dbReference>
<dbReference type="Proteomes" id="UP001390339">
    <property type="component" value="Unassembled WGS sequence"/>
</dbReference>
<protein>
    <submittedName>
        <fullName evidence="2">Heterokaryon incompatibility</fullName>
    </submittedName>
</protein>
<evidence type="ECO:0000259" key="1">
    <source>
        <dbReference type="Pfam" id="PF06985"/>
    </source>
</evidence>
<dbReference type="InterPro" id="IPR052895">
    <property type="entry name" value="HetReg/Transcr_Mod"/>
</dbReference>
<gene>
    <name evidence="2" type="ORF">PGQ11_007722</name>
</gene>
<comment type="caution">
    <text evidence="2">The sequence shown here is derived from an EMBL/GenBank/DDBJ whole genome shotgun (WGS) entry which is preliminary data.</text>
</comment>
<name>A0ABR2IWC0_9PEZI</name>
<reference evidence="2 3" key="1">
    <citation type="journal article" date="2024" name="IMA Fungus">
        <title>Apiospora arundinis, a panoply of carbohydrate-active enzymes and secondary metabolites.</title>
        <authorList>
            <person name="Sorensen T."/>
            <person name="Petersen C."/>
            <person name="Muurmann A.T."/>
            <person name="Christiansen J.V."/>
            <person name="Brundto M.L."/>
            <person name="Overgaard C.K."/>
            <person name="Boysen A.T."/>
            <person name="Wollenberg R.D."/>
            <person name="Larsen T.O."/>
            <person name="Sorensen J.L."/>
            <person name="Nielsen K.L."/>
            <person name="Sondergaard T.E."/>
        </authorList>
    </citation>
    <scope>NUCLEOTIDE SEQUENCE [LARGE SCALE GENOMIC DNA]</scope>
    <source>
        <strain evidence="2 3">AAU 773</strain>
    </source>
</reference>
<proteinExistence type="predicted"/>
<evidence type="ECO:0000313" key="3">
    <source>
        <dbReference type="Proteomes" id="UP001390339"/>
    </source>
</evidence>
<feature type="domain" description="Heterokaryon incompatibility" evidence="1">
    <location>
        <begin position="76"/>
        <end position="244"/>
    </location>
</feature>